<keyword evidence="2" id="KW-1185">Reference proteome</keyword>
<dbReference type="EMBL" id="SPKJ01000056">
    <property type="protein sequence ID" value="MYZ49005.1"/>
    <property type="molecule type" value="Genomic_DNA"/>
</dbReference>
<organism evidence="1 2">
    <name type="scientific">Propylenella binzhouense</name>
    <dbReference type="NCBI Taxonomy" id="2555902"/>
    <lineage>
        <taxon>Bacteria</taxon>
        <taxon>Pseudomonadati</taxon>
        <taxon>Pseudomonadota</taxon>
        <taxon>Alphaproteobacteria</taxon>
        <taxon>Hyphomicrobiales</taxon>
        <taxon>Propylenellaceae</taxon>
        <taxon>Propylenella</taxon>
    </lineage>
</organism>
<reference evidence="1" key="1">
    <citation type="submission" date="2019-03" db="EMBL/GenBank/DDBJ databases">
        <title>Afifella sp. nov., isolated from activated sludge.</title>
        <authorList>
            <person name="Li Q."/>
            <person name="Liu Y."/>
        </authorList>
    </citation>
    <scope>NUCLEOTIDE SEQUENCE</scope>
    <source>
        <strain evidence="1">L72</strain>
    </source>
</reference>
<evidence type="ECO:0000313" key="2">
    <source>
        <dbReference type="Proteomes" id="UP000773614"/>
    </source>
</evidence>
<dbReference type="AlphaFoldDB" id="A0A964T5W9"/>
<dbReference type="OrthoDB" id="9821741at2"/>
<protein>
    <submittedName>
        <fullName evidence="1">Uncharacterized protein</fullName>
    </submittedName>
</protein>
<evidence type="ECO:0000313" key="1">
    <source>
        <dbReference type="EMBL" id="MYZ49005.1"/>
    </source>
</evidence>
<proteinExistence type="predicted"/>
<comment type="caution">
    <text evidence="1">The sequence shown here is derived from an EMBL/GenBank/DDBJ whole genome shotgun (WGS) entry which is preliminary data.</text>
</comment>
<dbReference type="RefSeq" id="WP_161141349.1">
    <property type="nucleotide sequence ID" value="NZ_SPKJ01000056.1"/>
</dbReference>
<gene>
    <name evidence="1" type="ORF">E4O86_14915</name>
</gene>
<dbReference type="Proteomes" id="UP000773614">
    <property type="component" value="Unassembled WGS sequence"/>
</dbReference>
<sequence length="215" mass="25242">MNKASVLQPIEPENERLAWLWACCEQLALLNRHDAAWIQEAKNGWEMNEFKRFLRTYSLQRGKHGKTLVENAERFRDICNESFSGIPDDLQAVWEKSIEDTRRILEITARSACLKAMWYYHPHLGTMYDSYVQRGLASYGYSNNPKVFFEDFNNFVSSKTELIERVVAPLNPKYPYPKRLADKFLWLAGYQDRNRILRSTRISVQITHVEKLDGS</sequence>
<name>A0A964T5W9_9HYPH</name>
<accession>A0A964T5W9</accession>